<feature type="transmembrane region" description="Helical" evidence="1">
    <location>
        <begin position="156"/>
        <end position="173"/>
    </location>
</feature>
<keyword evidence="1" id="KW-1133">Transmembrane helix</keyword>
<proteinExistence type="predicted"/>
<feature type="transmembrane region" description="Helical" evidence="1">
    <location>
        <begin position="124"/>
        <end position="144"/>
    </location>
</feature>
<protein>
    <submittedName>
        <fullName evidence="2">Amino acid transporter family protein</fullName>
    </submittedName>
</protein>
<organism evidence="2">
    <name type="scientific">Spironucleus salmonicida</name>
    <dbReference type="NCBI Taxonomy" id="348837"/>
    <lineage>
        <taxon>Eukaryota</taxon>
        <taxon>Metamonada</taxon>
        <taxon>Diplomonadida</taxon>
        <taxon>Hexamitidae</taxon>
        <taxon>Hexamitinae</taxon>
        <taxon>Spironucleus</taxon>
    </lineage>
</organism>
<dbReference type="PANTHER" id="PTHR22950">
    <property type="entry name" value="AMINO ACID TRANSPORTER"/>
    <property type="match status" value="1"/>
</dbReference>
<feature type="transmembrane region" description="Helical" evidence="1">
    <location>
        <begin position="318"/>
        <end position="338"/>
    </location>
</feature>
<dbReference type="VEuPathDB" id="GiardiaDB:SS50377_25086"/>
<feature type="transmembrane region" description="Helical" evidence="1">
    <location>
        <begin position="237"/>
        <end position="258"/>
    </location>
</feature>
<name>V6LGX1_9EUKA</name>
<feature type="transmembrane region" description="Helical" evidence="1">
    <location>
        <begin position="406"/>
        <end position="431"/>
    </location>
</feature>
<dbReference type="AlphaFoldDB" id="V6LGX1"/>
<gene>
    <name evidence="2" type="ORF">SS50377_17405</name>
</gene>
<feature type="transmembrane region" description="Helical" evidence="1">
    <location>
        <begin position="82"/>
        <end position="104"/>
    </location>
</feature>
<sequence>MFIIMNKQLLVSIVTTTSRMTHTNLLSSGFIVHQLGAVPALLLFIACLALNFVLQFAYIDYIDATNSTTISQLNCNLFKNRFLLVFLDIIIIFLPLGTLATQILSVSNAILNMFQSYSSINFQYMSQAITVATAAVFFLPSMFLTSVKAFNAISPFSILIAIFYTFSMLVLSAKPQNAELCNGILSQLQPFPVTFSLSYFLQILKLFPTIIFAVNITVSVPIVYRDALSPKRRNTKICILCSSLIVFSEFLISGFSAANFGAATLPSNLGTAQQCKLAFTNALPLVYAGVLVVAYPLWAQPNRYCTMELMRVPIDNRLVFCSLGAVLVLITTVLAVFVTDIQTIFGLFASFCGWFLYFLVPGMCWIQHDVQSLKLGNVEGETEMAIAEAHIATDQGLKQDSKIRKIIGCIFLGLLAIVSLVSFSMNIWSFIQ</sequence>
<feature type="transmembrane region" description="Helical" evidence="1">
    <location>
        <begin position="193"/>
        <end position="216"/>
    </location>
</feature>
<evidence type="ECO:0000313" key="2">
    <source>
        <dbReference type="EMBL" id="EST42956.1"/>
    </source>
</evidence>
<reference evidence="2" key="1">
    <citation type="journal article" date="2014" name="PLoS Genet.">
        <title>The Genome of Spironucleus salmonicida Highlights a Fish Pathogen Adapted to Fluctuating Environments.</title>
        <authorList>
            <person name="Xu F."/>
            <person name="Jerlstrom-Hultqvist J."/>
            <person name="Einarsson E."/>
            <person name="Astvaldsson A."/>
            <person name="Svard S.G."/>
            <person name="Andersson J.O."/>
        </authorList>
    </citation>
    <scope>NUCLEOTIDE SEQUENCE</scope>
</reference>
<dbReference type="GO" id="GO:0016020">
    <property type="term" value="C:membrane"/>
    <property type="evidence" value="ECO:0007669"/>
    <property type="project" value="TreeGrafter"/>
</dbReference>
<evidence type="ECO:0000256" key="1">
    <source>
        <dbReference type="SAM" id="Phobius"/>
    </source>
</evidence>
<keyword evidence="1" id="KW-0472">Membrane</keyword>
<accession>V6LGX1</accession>
<keyword evidence="1" id="KW-0812">Transmembrane</keyword>
<dbReference type="EMBL" id="KI546150">
    <property type="protein sequence ID" value="EST42956.1"/>
    <property type="molecule type" value="Genomic_DNA"/>
</dbReference>
<feature type="transmembrane region" description="Helical" evidence="1">
    <location>
        <begin position="37"/>
        <end position="61"/>
    </location>
</feature>
<feature type="transmembrane region" description="Helical" evidence="1">
    <location>
        <begin position="344"/>
        <end position="366"/>
    </location>
</feature>
<feature type="transmembrane region" description="Helical" evidence="1">
    <location>
        <begin position="278"/>
        <end position="298"/>
    </location>
</feature>
<dbReference type="GO" id="GO:0015179">
    <property type="term" value="F:L-amino acid transmembrane transporter activity"/>
    <property type="evidence" value="ECO:0007669"/>
    <property type="project" value="TreeGrafter"/>
</dbReference>